<evidence type="ECO:0000256" key="1">
    <source>
        <dbReference type="ARBA" id="ARBA00022737"/>
    </source>
</evidence>
<evidence type="ECO:0000313" key="6">
    <source>
        <dbReference type="Proteomes" id="UP001216558"/>
    </source>
</evidence>
<dbReference type="InterPro" id="IPR024983">
    <property type="entry name" value="CHAT_dom"/>
</dbReference>
<protein>
    <submittedName>
        <fullName evidence="5">CHAT domain-containing protein</fullName>
    </submittedName>
</protein>
<dbReference type="Pfam" id="PF13424">
    <property type="entry name" value="TPR_12"/>
    <property type="match status" value="2"/>
</dbReference>
<gene>
    <name evidence="5" type="ORF">OIK40_12960</name>
</gene>
<evidence type="ECO:0000256" key="3">
    <source>
        <dbReference type="SAM" id="SignalP"/>
    </source>
</evidence>
<comment type="caution">
    <text evidence="5">The sequence shown here is derived from an EMBL/GenBank/DDBJ whole genome shotgun (WGS) entry which is preliminary data.</text>
</comment>
<accession>A0ABT5JSB2</accession>
<proteinExistence type="predicted"/>
<feature type="signal peptide" evidence="3">
    <location>
        <begin position="1"/>
        <end position="26"/>
    </location>
</feature>
<keyword evidence="1" id="KW-0677">Repeat</keyword>
<evidence type="ECO:0000259" key="4">
    <source>
        <dbReference type="Pfam" id="PF12770"/>
    </source>
</evidence>
<dbReference type="SUPFAM" id="SSF48452">
    <property type="entry name" value="TPR-like"/>
    <property type="match status" value="2"/>
</dbReference>
<dbReference type="InterPro" id="IPR011990">
    <property type="entry name" value="TPR-like_helical_dom_sf"/>
</dbReference>
<feature type="domain" description="CHAT" evidence="4">
    <location>
        <begin position="663"/>
        <end position="970"/>
    </location>
</feature>
<dbReference type="PANTHER" id="PTHR45641">
    <property type="entry name" value="TETRATRICOPEPTIDE REPEAT PROTEIN (AFU_ORTHOLOGUE AFUA_6G03870)"/>
    <property type="match status" value="1"/>
</dbReference>
<keyword evidence="6" id="KW-1185">Reference proteome</keyword>
<dbReference type="Pfam" id="PF12770">
    <property type="entry name" value="CHAT"/>
    <property type="match status" value="1"/>
</dbReference>
<dbReference type="Pfam" id="PF13374">
    <property type="entry name" value="TPR_10"/>
    <property type="match status" value="1"/>
</dbReference>
<dbReference type="InterPro" id="IPR019734">
    <property type="entry name" value="TPR_rpt"/>
</dbReference>
<keyword evidence="3" id="KW-0732">Signal</keyword>
<evidence type="ECO:0000256" key="2">
    <source>
        <dbReference type="ARBA" id="ARBA00022803"/>
    </source>
</evidence>
<name>A0ABT5JSB2_9SPHN</name>
<organism evidence="5 6">
    <name type="scientific">Erythrobacter fulvus</name>
    <dbReference type="NCBI Taxonomy" id="2987523"/>
    <lineage>
        <taxon>Bacteria</taxon>
        <taxon>Pseudomonadati</taxon>
        <taxon>Pseudomonadota</taxon>
        <taxon>Alphaproteobacteria</taxon>
        <taxon>Sphingomonadales</taxon>
        <taxon>Erythrobacteraceae</taxon>
        <taxon>Erythrobacter/Porphyrobacter group</taxon>
        <taxon>Erythrobacter</taxon>
    </lineage>
</organism>
<reference evidence="5 6" key="1">
    <citation type="submission" date="2022-10" db="EMBL/GenBank/DDBJ databases">
        <title>Erythrobacter sp. sf7 Genome sequencing.</title>
        <authorList>
            <person name="Park S."/>
        </authorList>
    </citation>
    <scope>NUCLEOTIDE SEQUENCE [LARGE SCALE GENOMIC DNA]</scope>
    <source>
        <strain evidence="6">sf7</strain>
    </source>
</reference>
<sequence>MPLPLRAGAALAALGFGLWAVAPTLAQNAPDVPGEARTDPASAALIAEIDAFGAADASADPAGDLEKIADLRRRIEAHGGLPPMAMGLLESAEGAAHFYLRDFETAAAAYGRAAPLFEAGNAPPDELAGLYNNRASILAALGRYGEAEADHRRALAIRRQIEGERGEAVSSSLFGLGYVYYRQGRIEESLPFLREAADQQLDYLRPGNPLPIVRLTSLASVLGRSGRTAEGLAAARKAEALAREYLGPDHPTFAIALNNLGNALIENRIFREAIPVLRESLEVRIKTGGEQASGTAITMRNLATALKATGADADAEALNRRALEIYEATGEVDTPFALAYLYSELADFAARRDEWESYFALSDKAIASADAALDNDSAEQAQIHLYRAEWLLRKGDFSDARGVAERWVPVMQSDLIVSHEDRIWAEMLLARLRQLTGGEPGEVLALADDAMDKLEAKLADLAVSDEALVREARRHREAAILYLALAADLGDGERMVRSMQLANITELARGQQFAQPDDAPPDGALALRARLLDLGRTRAELAARLEAAQLDENADRDGLARELASADSAAQAIEMKLLRDHPDFVARYRPQPLRLAELRSRMRKGDLVLAPVEGEATTWVLAIGKDSLRWSVLDTMQLGQQVASLRDAVDLPDPALAGFPLDTAHALFRGLFPQGLGKVRRVLVHGGERLASLPFALLTTRAHDGSLADAPWLIRSAGVQVVGNLSLFGAEPVPAPTATRARRFVGVGGVELPGSANAGTARLAGLFRGGRPDRGVIGDLPSLPAAAEELRGLAETFPESGRMLLIGPEAAEERFKRADLTGLDVLAFATHGLVAGELAGLWEPALLLGTGDPAAGEDGVLGASEIARLAIDADWVILSACNTASGGSEGAPSYSGLATAFAQSGARALLLSHWRVRDDAASWLSVRTVQATRDGEGRAEALRRAQLALIRDKSLAGAAHPAIWAPYVLIEN</sequence>
<dbReference type="RefSeq" id="WP_273678763.1">
    <property type="nucleotide sequence ID" value="NZ_JAQQXQ010000011.1"/>
</dbReference>
<dbReference type="SMART" id="SM00028">
    <property type="entry name" value="TPR"/>
    <property type="match status" value="5"/>
</dbReference>
<keyword evidence="2" id="KW-0802">TPR repeat</keyword>
<dbReference type="PANTHER" id="PTHR45641:SF19">
    <property type="entry name" value="NEPHROCYSTIN-3"/>
    <property type="match status" value="1"/>
</dbReference>
<dbReference type="Gene3D" id="1.25.40.10">
    <property type="entry name" value="Tetratricopeptide repeat domain"/>
    <property type="match status" value="2"/>
</dbReference>
<dbReference type="Proteomes" id="UP001216558">
    <property type="component" value="Unassembled WGS sequence"/>
</dbReference>
<evidence type="ECO:0000313" key="5">
    <source>
        <dbReference type="EMBL" id="MDC8755553.1"/>
    </source>
</evidence>
<dbReference type="EMBL" id="JAQQXQ010000011">
    <property type="protein sequence ID" value="MDC8755553.1"/>
    <property type="molecule type" value="Genomic_DNA"/>
</dbReference>
<feature type="chain" id="PRO_5045879579" evidence="3">
    <location>
        <begin position="27"/>
        <end position="972"/>
    </location>
</feature>